<proteinExistence type="predicted"/>
<name>A0A6J7P807_9ZZZZ</name>
<gene>
    <name evidence="1" type="ORF">UFOPK4057_00310</name>
</gene>
<accession>A0A6J7P807</accession>
<reference evidence="1" key="1">
    <citation type="submission" date="2020-05" db="EMBL/GenBank/DDBJ databases">
        <authorList>
            <person name="Chiriac C."/>
            <person name="Salcher M."/>
            <person name="Ghai R."/>
            <person name="Kavagutti S V."/>
        </authorList>
    </citation>
    <scope>NUCLEOTIDE SEQUENCE</scope>
</reference>
<dbReference type="AlphaFoldDB" id="A0A6J7P807"/>
<dbReference type="PANTHER" id="PTHR39217:SF1">
    <property type="entry name" value="GLUTATHIONE SYNTHETASE"/>
    <property type="match status" value="1"/>
</dbReference>
<dbReference type="PANTHER" id="PTHR39217">
    <property type="match status" value="1"/>
</dbReference>
<sequence length="295" mass="32957">MSRPLALVSCAEARHHDTDLPLIIRGLQDRGIVAEIVDWENPEADWSRFSAAIIRSPWDYHRHYEKFLSWLDRVSEQTALFNSAAIVKWNTDKTYLAELVDAGIPVIPTTYVRGAEDLVLITNEGMLENDIVVKPTVSAGSNNTERHIESPVKAAAHLGSLIDAGKIAMVQPYQRFIDERGETGMLYFNGEYSHAFRKGAILATGDNVKNGLYTEEDITPREASTQERELGDQVINFITRKFNQEPLYARVDVVRGVQGVPVVMEVELAEPSLYVHLDHDAPARFASAVVAATRK</sequence>
<dbReference type="SUPFAM" id="SSF56059">
    <property type="entry name" value="Glutathione synthetase ATP-binding domain-like"/>
    <property type="match status" value="1"/>
</dbReference>
<dbReference type="InterPro" id="IPR053191">
    <property type="entry name" value="DcsG_Biosynth_Enzyme"/>
</dbReference>
<organism evidence="1">
    <name type="scientific">freshwater metagenome</name>
    <dbReference type="NCBI Taxonomy" id="449393"/>
    <lineage>
        <taxon>unclassified sequences</taxon>
        <taxon>metagenomes</taxon>
        <taxon>ecological metagenomes</taxon>
    </lineage>
</organism>
<dbReference type="EMBL" id="CAFBPC010000051">
    <property type="protein sequence ID" value="CAB5001118.1"/>
    <property type="molecule type" value="Genomic_DNA"/>
</dbReference>
<evidence type="ECO:0000313" key="1">
    <source>
        <dbReference type="EMBL" id="CAB5001118.1"/>
    </source>
</evidence>
<protein>
    <submittedName>
        <fullName evidence="1">Unannotated protein</fullName>
    </submittedName>
</protein>